<evidence type="ECO:0000313" key="4">
    <source>
        <dbReference type="EMBL" id="TKR64321.1"/>
    </source>
</evidence>
<dbReference type="InterPro" id="IPR036880">
    <property type="entry name" value="Kunitz_BPTI_sf"/>
</dbReference>
<dbReference type="InterPro" id="IPR028150">
    <property type="entry name" value="Lustrin_cystein"/>
</dbReference>
<dbReference type="PROSITE" id="PS50279">
    <property type="entry name" value="BPTI_KUNITZ_2"/>
    <property type="match status" value="5"/>
</dbReference>
<dbReference type="InterPro" id="IPR053014">
    <property type="entry name" value="Cuticle_assoc_divergent"/>
</dbReference>
<evidence type="ECO:0000256" key="1">
    <source>
        <dbReference type="SAM" id="MobiDB-lite"/>
    </source>
</evidence>
<dbReference type="EMBL" id="AZBU02000009">
    <property type="protein sequence ID" value="TKR64321.1"/>
    <property type="molecule type" value="Genomic_DNA"/>
</dbReference>
<dbReference type="CDD" id="cd00109">
    <property type="entry name" value="Kunitz-type"/>
    <property type="match status" value="4"/>
</dbReference>
<dbReference type="PANTHER" id="PTHR46339:SF12">
    <property type="entry name" value="BPTI_KUNITZ INHIBITOR DOMAIN-CONTAINING PROTEIN"/>
    <property type="match status" value="1"/>
</dbReference>
<reference evidence="4 5" key="1">
    <citation type="journal article" date="2015" name="Genome Biol.">
        <title>Comparative genomics of Steinernema reveals deeply conserved gene regulatory networks.</title>
        <authorList>
            <person name="Dillman A.R."/>
            <person name="Macchietto M."/>
            <person name="Porter C.F."/>
            <person name="Rogers A."/>
            <person name="Williams B."/>
            <person name="Antoshechkin I."/>
            <person name="Lee M.M."/>
            <person name="Goodwin Z."/>
            <person name="Lu X."/>
            <person name="Lewis E.E."/>
            <person name="Goodrich-Blair H."/>
            <person name="Stock S.P."/>
            <person name="Adams B.J."/>
            <person name="Sternberg P.W."/>
            <person name="Mortazavi A."/>
        </authorList>
    </citation>
    <scope>NUCLEOTIDE SEQUENCE [LARGE SCALE GENOMIC DNA]</scope>
    <source>
        <strain evidence="4 5">ALL</strain>
    </source>
</reference>
<feature type="signal peptide" evidence="2">
    <location>
        <begin position="1"/>
        <end position="20"/>
    </location>
</feature>
<dbReference type="InterPro" id="IPR002223">
    <property type="entry name" value="Kunitz_BPTI"/>
</dbReference>
<proteinExistence type="predicted"/>
<name>A0A4U5M632_STECR</name>
<protein>
    <recommendedName>
        <fullName evidence="3">BPTI/Kunitz inhibitor domain-containing protein</fullName>
    </recommendedName>
</protein>
<dbReference type="Proteomes" id="UP000298663">
    <property type="component" value="Unassembled WGS sequence"/>
</dbReference>
<dbReference type="Gene3D" id="4.10.410.10">
    <property type="entry name" value="Pancreatic trypsin inhibitor Kunitz domain"/>
    <property type="match status" value="5"/>
</dbReference>
<dbReference type="SMART" id="SM00289">
    <property type="entry name" value="WR1"/>
    <property type="match status" value="15"/>
</dbReference>
<feature type="region of interest" description="Disordered" evidence="1">
    <location>
        <begin position="1219"/>
        <end position="1258"/>
    </location>
</feature>
<dbReference type="Pfam" id="PF01683">
    <property type="entry name" value="EB"/>
    <property type="match status" value="3"/>
</dbReference>
<dbReference type="InterPro" id="IPR006149">
    <property type="entry name" value="EB_dom"/>
</dbReference>
<keyword evidence="2" id="KW-0732">Signal</keyword>
<evidence type="ECO:0000256" key="2">
    <source>
        <dbReference type="SAM" id="SignalP"/>
    </source>
</evidence>
<reference evidence="4 5" key="2">
    <citation type="journal article" date="2019" name="G3 (Bethesda)">
        <title>Hybrid Assembly of the Genome of the Entomopathogenic Nematode Steinernema carpocapsae Identifies the X-Chromosome.</title>
        <authorList>
            <person name="Serra L."/>
            <person name="Macchietto M."/>
            <person name="Macias-Munoz A."/>
            <person name="McGill C.J."/>
            <person name="Rodriguez I.M."/>
            <person name="Rodriguez B."/>
            <person name="Murad R."/>
            <person name="Mortazavi A."/>
        </authorList>
    </citation>
    <scope>NUCLEOTIDE SEQUENCE [LARGE SCALE GENOMIC DNA]</scope>
    <source>
        <strain evidence="4 5">ALL</strain>
    </source>
</reference>
<dbReference type="PANTHER" id="PTHR46339">
    <property type="entry name" value="PROTEIN CBG15282-RELATED"/>
    <property type="match status" value="1"/>
</dbReference>
<dbReference type="CDD" id="cd22593">
    <property type="entry name" value="Kunitz_conkunitzin"/>
    <property type="match status" value="1"/>
</dbReference>
<dbReference type="GO" id="GO:0004867">
    <property type="term" value="F:serine-type endopeptidase inhibitor activity"/>
    <property type="evidence" value="ECO:0007669"/>
    <property type="project" value="InterPro"/>
</dbReference>
<dbReference type="Pfam" id="PF14625">
    <property type="entry name" value="Lustrin_cystein"/>
    <property type="match status" value="12"/>
</dbReference>
<dbReference type="STRING" id="34508.A0A4U5M632"/>
<feature type="domain" description="BPTI/Kunitz inhibitor" evidence="3">
    <location>
        <begin position="560"/>
        <end position="612"/>
    </location>
</feature>
<evidence type="ECO:0000259" key="3">
    <source>
        <dbReference type="PROSITE" id="PS50279"/>
    </source>
</evidence>
<dbReference type="InterPro" id="IPR020901">
    <property type="entry name" value="Prtase_inh_Kunz-CS"/>
</dbReference>
<feature type="domain" description="BPTI/Kunitz inhibitor" evidence="3">
    <location>
        <begin position="359"/>
        <end position="406"/>
    </location>
</feature>
<evidence type="ECO:0000313" key="5">
    <source>
        <dbReference type="Proteomes" id="UP000298663"/>
    </source>
</evidence>
<dbReference type="InterPro" id="IPR006150">
    <property type="entry name" value="Cys_repeat_1"/>
</dbReference>
<gene>
    <name evidence="4" type="ORF">L596_024880</name>
</gene>
<dbReference type="PROSITE" id="PS00280">
    <property type="entry name" value="BPTI_KUNITZ_1"/>
    <property type="match status" value="3"/>
</dbReference>
<feature type="chain" id="PRO_5020187387" description="BPTI/Kunitz inhibitor domain-containing protein" evidence="2">
    <location>
        <begin position="21"/>
        <end position="1484"/>
    </location>
</feature>
<feature type="domain" description="BPTI/Kunitz inhibitor" evidence="3">
    <location>
        <begin position="229"/>
        <end position="283"/>
    </location>
</feature>
<dbReference type="SMART" id="SM00131">
    <property type="entry name" value="KU"/>
    <property type="match status" value="5"/>
</dbReference>
<keyword evidence="5" id="KW-1185">Reference proteome</keyword>
<dbReference type="PRINTS" id="PR00759">
    <property type="entry name" value="BASICPTASE"/>
</dbReference>
<dbReference type="Pfam" id="PF00014">
    <property type="entry name" value="Kunitz_BPTI"/>
    <property type="match status" value="5"/>
</dbReference>
<accession>A0A4U5M632</accession>
<feature type="region of interest" description="Disordered" evidence="1">
    <location>
        <begin position="1407"/>
        <end position="1438"/>
    </location>
</feature>
<organism evidence="4 5">
    <name type="scientific">Steinernema carpocapsae</name>
    <name type="common">Entomopathogenic nematode</name>
    <dbReference type="NCBI Taxonomy" id="34508"/>
    <lineage>
        <taxon>Eukaryota</taxon>
        <taxon>Metazoa</taxon>
        <taxon>Ecdysozoa</taxon>
        <taxon>Nematoda</taxon>
        <taxon>Chromadorea</taxon>
        <taxon>Rhabditida</taxon>
        <taxon>Tylenchina</taxon>
        <taxon>Panagrolaimomorpha</taxon>
        <taxon>Strongyloidoidea</taxon>
        <taxon>Steinernematidae</taxon>
        <taxon>Steinernema</taxon>
    </lineage>
</organism>
<feature type="domain" description="BPTI/Kunitz inhibitor" evidence="3">
    <location>
        <begin position="453"/>
        <end position="503"/>
    </location>
</feature>
<dbReference type="SUPFAM" id="SSF57362">
    <property type="entry name" value="BPTI-like"/>
    <property type="match status" value="5"/>
</dbReference>
<dbReference type="OrthoDB" id="4473401at2759"/>
<sequence>MKTNICLLLRVVACLHPFIGFPLQASSRKWPRDACSFNTDCLGGMFCNAGICSCLTTYIAAESYCYQKIDPGQPGCVYNEQCNSVWPEAYCDTSAGVGKCRCGEGKVERATRDGHVCLDVNDANGNTLAITCPLPEGAGYTSALSDPEHPRQNDGPGPVLCNTDSTITSQTIGSEEMGNGDSACLFPTDNSYLADIYDCVEFVSDMDLTSAGYSDRANGICCPNRAFTCVQPTATGPNPSEPRWWYNAVTGMCQQFLWDPTASGSGEHSPNNFRTVEHCESYCRDACSRGSPEYDTRATFIEENPITGCSQGNTCGNNFECKTIGSVQWCCPSVASICGTQGGRPLDPTIHARGVVYHSGVQKQGTAPSTRFYYDPVRGKCSAFTYNGAGGNYNNFMSRIDCELFCSRLQCDRGNPLRIGEVTQSCQSNNDCPSSHDCKIDQNVCCPKMQTICTQPLRVGNCDRSVRRYWYSAATRECQSFDYTGCQGNDNNFENLVDCQTFCRNAAPEPRCLQGQAYKDSTGKFVQCSSSRTKSTCPANYECYFDGNMHGCCPTKAFTCSLPSNPGITCGPGISYKYYYNPTTMECESFEYLGCDGNSNNFATRSECESFCGVGGCTNGGTPLRDNSGILISCSDKFDNCPPTHECQMVVIGSAKSSRCCPSRAYICGLPPQQGSSLCSGGLSVVTRYYFNIVTKKCSSFIYNGCDGNPNNFASHNQCNNFCHAAACNAGDVVYLNPNTQEPITCNDEMQNNCPRNYQCQFDGLTDQNVCCGATDMGVCPEGEKAYINAIDLTVRECLINEQHSCPEDYLCRFNPQKNRYFCCSSISKIKNYCPKGRAPYKEPSSHQPTRCTMNSANSGCPDGFSCQSELSGALQGYCCSVNDICPNREEYFIDETSAMPRACTIGQFITCPTGFTCMASYDGQMGYCCKGQPPPTLSDGCPPGEIVYMEKNQVVSCDAFNSANSGCPGGFSCQWSVQTQRYQCCGTESIPAASQESDGCPSRQIAYTDPTTKSPKVCTSATFSCPTGYFCQFSVANKQFQCCGIAGSCPASQVAFIGIDEPQICNLAGGAACPEGYSCVKARNGKELCCAGDNPCSRNQVHEEGECYDKAEIGEKCVVSSQCLGGSTCRNRKCRCPKGSKEDEGECVQEKRELKCPEWHIPVEGACLKLAKIGEACSSTKQCQGQSLCKFGVCSCDKGRVIQNGRCVIRMMSKKMKKEEEVEEEEEKVEEEKVNEPSTTVKPMPKETPKTKQGKVVTNDVCPHPRKQYLSNGKPQNCINGRPCAIGFKCTYSRKAKGYFCCSSPSAVVTATLTKPSSSARNHGCPSGSALLFHSTKQPVICPNSEKCPSGYVCLRSTASSVRQCCTATSAPPIRRPKMQKYASKAGNLSMSQFKMLQRWNQMRKGLTTPSRVSNRQTKRKPATKPAQKSFDEDELPKSHCPSYMVMVEAKGATGRMTKRCQTSCPMDMTPIAGICKPVRKRA</sequence>
<feature type="domain" description="BPTI/Kunitz inhibitor" evidence="3">
    <location>
        <begin position="668"/>
        <end position="723"/>
    </location>
</feature>
<comment type="caution">
    <text evidence="4">The sequence shown here is derived from an EMBL/GenBank/DDBJ whole genome shotgun (WGS) entry which is preliminary data.</text>
</comment>